<keyword evidence="2 6" id="KW-0812">Transmembrane</keyword>
<dbReference type="GO" id="GO:0016020">
    <property type="term" value="C:membrane"/>
    <property type="evidence" value="ECO:0007669"/>
    <property type="project" value="UniProtKB-SubCell"/>
</dbReference>
<dbReference type="InterPro" id="IPR018939">
    <property type="entry name" value="Autophagy-rel_prot_27"/>
</dbReference>
<evidence type="ECO:0000256" key="4">
    <source>
        <dbReference type="ARBA" id="ARBA00022989"/>
    </source>
</evidence>
<organism evidence="7 8">
    <name type="scientific">Octopus sinensis</name>
    <name type="common">East Asian common octopus</name>
    <dbReference type="NCBI Taxonomy" id="2607531"/>
    <lineage>
        <taxon>Eukaryota</taxon>
        <taxon>Metazoa</taxon>
        <taxon>Spiralia</taxon>
        <taxon>Lophotrochozoa</taxon>
        <taxon>Mollusca</taxon>
        <taxon>Cephalopoda</taxon>
        <taxon>Coleoidea</taxon>
        <taxon>Octopodiformes</taxon>
        <taxon>Octopoda</taxon>
        <taxon>Incirrata</taxon>
        <taxon>Octopodidae</taxon>
        <taxon>Octopus</taxon>
    </lineage>
</organism>
<evidence type="ECO:0000256" key="3">
    <source>
        <dbReference type="ARBA" id="ARBA00022729"/>
    </source>
</evidence>
<evidence type="ECO:0000313" key="7">
    <source>
        <dbReference type="Proteomes" id="UP000515154"/>
    </source>
</evidence>
<keyword evidence="3" id="KW-0732">Signal</keyword>
<reference evidence="8" key="1">
    <citation type="submission" date="2025-08" db="UniProtKB">
        <authorList>
            <consortium name="RefSeq"/>
        </authorList>
    </citation>
    <scope>IDENTIFICATION</scope>
</reference>
<proteinExistence type="predicted"/>
<accession>A0A6P7T684</accession>
<dbReference type="RefSeq" id="XP_029646279.1">
    <property type="nucleotide sequence ID" value="XM_029790419.2"/>
</dbReference>
<evidence type="ECO:0000256" key="5">
    <source>
        <dbReference type="ARBA" id="ARBA00023136"/>
    </source>
</evidence>
<evidence type="ECO:0000313" key="8">
    <source>
        <dbReference type="RefSeq" id="XP_029646279.1"/>
    </source>
</evidence>
<keyword evidence="4 6" id="KW-1133">Transmembrane helix</keyword>
<dbReference type="KEGG" id="osn:115220316"/>
<name>A0A6P7T684_9MOLL</name>
<feature type="transmembrane region" description="Helical" evidence="6">
    <location>
        <begin position="188"/>
        <end position="213"/>
    </location>
</feature>
<keyword evidence="5 6" id="KW-0472">Membrane</keyword>
<evidence type="ECO:0000256" key="2">
    <source>
        <dbReference type="ARBA" id="ARBA00022692"/>
    </source>
</evidence>
<protein>
    <submittedName>
        <fullName evidence="8">Uncharacterized protein LOC115220316</fullName>
    </submittedName>
</protein>
<evidence type="ECO:0000256" key="6">
    <source>
        <dbReference type="SAM" id="Phobius"/>
    </source>
</evidence>
<dbReference type="Proteomes" id="UP000515154">
    <property type="component" value="Linkage group LG16"/>
</dbReference>
<dbReference type="AlphaFoldDB" id="A0A6P7T684"/>
<gene>
    <name evidence="8" type="primary">LOC115220316</name>
</gene>
<sequence>MDYCLKLFVYSSLLLKPAFSQDFSLNNFHSLTERLWLYNNEIACPTNTTTGNFLLAHPDYSKSTEPHLNDSITVATIWVRLPQGDVLFRDNIPTSFQLNFLCNPSVKSPFDKCPVGNCFVLSTTDDQREGDDSIAFKPRVDVLEVENVINVTSSDACSSSKQLILGIVPQQCLTLPPHDSTTPSSGSLVVFIISVLLTIVILYFVCGTCCNYISGLRGSDSIPHINCLTQLGRCFQDIWYKIKCRDRYRGPYQEI</sequence>
<dbReference type="Pfam" id="PF09451">
    <property type="entry name" value="ATG27"/>
    <property type="match status" value="1"/>
</dbReference>
<evidence type="ECO:0000256" key="1">
    <source>
        <dbReference type="ARBA" id="ARBA00004167"/>
    </source>
</evidence>
<keyword evidence="7" id="KW-1185">Reference proteome</keyword>
<comment type="subcellular location">
    <subcellularLocation>
        <location evidence="1">Membrane</location>
        <topology evidence="1">Single-pass membrane protein</topology>
    </subcellularLocation>
</comment>